<sequence length="137" mass="16207">MSFINVARYPKINLINIDFNYLGLEDEEIGQKNIDLKIADEVIVKDYDQNFVYLTFIRKVFFMPEMFYNILVELNVIYELNEDFADDLNMDNLEREIEEEREILAPVLEKVSLLIGNITNIDDDLTIITPPFFQEDE</sequence>
<protein>
    <submittedName>
        <fullName evidence="1">Uncharacterized protein</fullName>
    </submittedName>
</protein>
<name>A0A1G6NCH5_9FIRM</name>
<gene>
    <name evidence="1" type="ORF">SAMN04488597_11124</name>
</gene>
<evidence type="ECO:0000313" key="2">
    <source>
        <dbReference type="Proteomes" id="UP000324896"/>
    </source>
</evidence>
<dbReference type="AlphaFoldDB" id="A0A1G6NCH5"/>
<accession>A0A1G6NCH5</accession>
<reference evidence="1 2" key="1">
    <citation type="submission" date="2016-10" db="EMBL/GenBank/DDBJ databases">
        <authorList>
            <person name="Varghese N."/>
            <person name="Submissions S."/>
        </authorList>
    </citation>
    <scope>NUCLEOTIDE SEQUENCE [LARGE SCALE GENOMIC DNA]</scope>
    <source>
        <strain evidence="1 2">WG10</strain>
    </source>
</reference>
<organism evidence="1 2">
    <name type="scientific">Halanaerobium congolense</name>
    <dbReference type="NCBI Taxonomy" id="54121"/>
    <lineage>
        <taxon>Bacteria</taxon>
        <taxon>Bacillati</taxon>
        <taxon>Bacillota</taxon>
        <taxon>Clostridia</taxon>
        <taxon>Halanaerobiales</taxon>
        <taxon>Halanaerobiaceae</taxon>
        <taxon>Halanaerobium</taxon>
    </lineage>
</organism>
<dbReference type="RefSeq" id="WP_149796789.1">
    <property type="nucleotide sequence ID" value="NZ_FMYT01000011.1"/>
</dbReference>
<evidence type="ECO:0000313" key="1">
    <source>
        <dbReference type="EMBL" id="SDC65107.1"/>
    </source>
</evidence>
<proteinExistence type="predicted"/>
<dbReference type="EMBL" id="FMYT01000011">
    <property type="protein sequence ID" value="SDC65107.1"/>
    <property type="molecule type" value="Genomic_DNA"/>
</dbReference>
<dbReference type="Proteomes" id="UP000324896">
    <property type="component" value="Unassembled WGS sequence"/>
</dbReference>